<dbReference type="Pfam" id="PF00646">
    <property type="entry name" value="F-box"/>
    <property type="match status" value="1"/>
</dbReference>
<dbReference type="InterPro" id="IPR001810">
    <property type="entry name" value="F-box_dom"/>
</dbReference>
<gene>
    <name evidence="2" type="ORF">ACJRO7_022007</name>
</gene>
<sequence length="638" mass="73579">MEGLSDDLITKILERVPKKPLLGFRCMSKRWRRLIDERFFRKSLLYLFPMFSSSLYCIDLRRPGDFEEIENPLGWERIVLLGSCRGFLCIYNEDNGQVAIWNPSTRWCKRLPPADAEIAHRLGSPACVYGFGYDYWNDEFVLLMLVQTLEDPIVSAVSIYRQRANAWRRLQGTLPYSLVDPRTMGVFLRGHLHWIMRRDPMQNSAKVLVAFDIHTEKSVEAHQLSFKDNRLPMYLAILGGRLCFITYREREGGVRAWIISGYGSEESRESLFRIRDYLMDGVLLQPLASSQNGGQVLLLYHRTLVWYDLLTHDEKPFHINGMPGFFEAATCFFTESHLKRFVILCLFSVDSPRLYFIGSLTDVMEKEYPQGWQRIRLLGSCNRILCFSNVDDGHVALWRPTIGDFWVLPPADAEIPHGLGLSPEITHILDPSVQVYGLGHDDRSRESVVLRLVQSVEEPVVSEVSIYRARVDAWRRLQGIPYYLVGPHEMGVSLCNHLHWIMRREGSQDSPKVLVAFDFHTEEFVEVHLPDSIDNTLGMGLADLEGCLCLIIYGEQMGVDVWIMREYGLNGPWDPFFSIPDHPKSRRPVRPLAYSQNGHQVLVGMDHETLVWYNLHTNDVKEFLINGMPRSFDEAVCL</sequence>
<dbReference type="PANTHER" id="PTHR31672">
    <property type="entry name" value="BNACNNG10540D PROTEIN"/>
    <property type="match status" value="1"/>
</dbReference>
<dbReference type="Proteomes" id="UP001634007">
    <property type="component" value="Unassembled WGS sequence"/>
</dbReference>
<dbReference type="InterPro" id="IPR036047">
    <property type="entry name" value="F-box-like_dom_sf"/>
</dbReference>
<keyword evidence="3" id="KW-1185">Reference proteome</keyword>
<evidence type="ECO:0000259" key="1">
    <source>
        <dbReference type="PROSITE" id="PS50181"/>
    </source>
</evidence>
<dbReference type="AlphaFoldDB" id="A0ABD3KN99"/>
<reference evidence="2 3" key="1">
    <citation type="submission" date="2024-11" db="EMBL/GenBank/DDBJ databases">
        <title>Chromosome-level genome assembly of Eucalyptus globulus Labill. provides insights into its genome evolution.</title>
        <authorList>
            <person name="Li X."/>
        </authorList>
    </citation>
    <scope>NUCLEOTIDE SEQUENCE [LARGE SCALE GENOMIC DNA]</scope>
    <source>
        <strain evidence="2">CL2024</strain>
        <tissue evidence="2">Fresh tender leaves</tissue>
    </source>
</reference>
<dbReference type="PANTHER" id="PTHR31672:SF13">
    <property type="entry name" value="F-BOX PROTEIN CPR30-LIKE"/>
    <property type="match status" value="1"/>
</dbReference>
<dbReference type="InterPro" id="IPR006527">
    <property type="entry name" value="F-box-assoc_dom_typ1"/>
</dbReference>
<dbReference type="InterPro" id="IPR017451">
    <property type="entry name" value="F-box-assoc_interact_dom"/>
</dbReference>
<dbReference type="PROSITE" id="PS50181">
    <property type="entry name" value="FBOX"/>
    <property type="match status" value="1"/>
</dbReference>
<name>A0ABD3KN99_EUCGL</name>
<dbReference type="SMART" id="SM00256">
    <property type="entry name" value="FBOX"/>
    <property type="match status" value="1"/>
</dbReference>
<feature type="domain" description="F-box" evidence="1">
    <location>
        <begin position="1"/>
        <end position="43"/>
    </location>
</feature>
<protein>
    <recommendedName>
        <fullName evidence="1">F-box domain-containing protein</fullName>
    </recommendedName>
</protein>
<dbReference type="SUPFAM" id="SSF81383">
    <property type="entry name" value="F-box domain"/>
    <property type="match status" value="1"/>
</dbReference>
<comment type="caution">
    <text evidence="2">The sequence shown here is derived from an EMBL/GenBank/DDBJ whole genome shotgun (WGS) entry which is preliminary data.</text>
</comment>
<dbReference type="InterPro" id="IPR050796">
    <property type="entry name" value="SCF_F-box_component"/>
</dbReference>
<dbReference type="EMBL" id="JBJKBG010000005">
    <property type="protein sequence ID" value="KAL3740817.1"/>
    <property type="molecule type" value="Genomic_DNA"/>
</dbReference>
<evidence type="ECO:0000313" key="3">
    <source>
        <dbReference type="Proteomes" id="UP001634007"/>
    </source>
</evidence>
<evidence type="ECO:0000313" key="2">
    <source>
        <dbReference type="EMBL" id="KAL3740817.1"/>
    </source>
</evidence>
<organism evidence="2 3">
    <name type="scientific">Eucalyptus globulus</name>
    <name type="common">Tasmanian blue gum</name>
    <dbReference type="NCBI Taxonomy" id="34317"/>
    <lineage>
        <taxon>Eukaryota</taxon>
        <taxon>Viridiplantae</taxon>
        <taxon>Streptophyta</taxon>
        <taxon>Embryophyta</taxon>
        <taxon>Tracheophyta</taxon>
        <taxon>Spermatophyta</taxon>
        <taxon>Magnoliopsida</taxon>
        <taxon>eudicotyledons</taxon>
        <taxon>Gunneridae</taxon>
        <taxon>Pentapetalae</taxon>
        <taxon>rosids</taxon>
        <taxon>malvids</taxon>
        <taxon>Myrtales</taxon>
        <taxon>Myrtaceae</taxon>
        <taxon>Myrtoideae</taxon>
        <taxon>Eucalypteae</taxon>
        <taxon>Eucalyptus</taxon>
    </lineage>
</organism>
<proteinExistence type="predicted"/>
<dbReference type="Pfam" id="PF07734">
    <property type="entry name" value="FBA_1"/>
    <property type="match status" value="2"/>
</dbReference>
<accession>A0ABD3KN99</accession>
<dbReference type="NCBIfam" id="TIGR01640">
    <property type="entry name" value="F_box_assoc_1"/>
    <property type="match status" value="2"/>
</dbReference>